<reference evidence="7 8" key="1">
    <citation type="submission" date="2016-10" db="EMBL/GenBank/DDBJ databases">
        <authorList>
            <person name="de Groot N.N."/>
        </authorList>
    </citation>
    <scope>NUCLEOTIDE SEQUENCE [LARGE SCALE GENOMIC DNA]</scope>
    <source>
        <strain evidence="7 8">DSM 29619</strain>
    </source>
</reference>
<proteinExistence type="predicted"/>
<dbReference type="Proteomes" id="UP000231644">
    <property type="component" value="Unassembled WGS sequence"/>
</dbReference>
<accession>A0A1I1KHY3</accession>
<dbReference type="SUPFAM" id="SSF46689">
    <property type="entry name" value="Homeodomain-like"/>
    <property type="match status" value="2"/>
</dbReference>
<protein>
    <submittedName>
        <fullName evidence="7">Transcriptional regulator, TetR family</fullName>
    </submittedName>
</protein>
<feature type="region of interest" description="Disordered" evidence="5">
    <location>
        <begin position="1"/>
        <end position="29"/>
    </location>
</feature>
<keyword evidence="2 4" id="KW-0238">DNA-binding</keyword>
<dbReference type="PRINTS" id="PR00455">
    <property type="entry name" value="HTHTETR"/>
</dbReference>
<evidence type="ECO:0000313" key="8">
    <source>
        <dbReference type="Proteomes" id="UP000231644"/>
    </source>
</evidence>
<dbReference type="AlphaFoldDB" id="A0A1I1KHY3"/>
<keyword evidence="8" id="KW-1185">Reference proteome</keyword>
<evidence type="ECO:0000259" key="6">
    <source>
        <dbReference type="PROSITE" id="PS50977"/>
    </source>
</evidence>
<evidence type="ECO:0000256" key="5">
    <source>
        <dbReference type="SAM" id="MobiDB-lite"/>
    </source>
</evidence>
<dbReference type="InterPro" id="IPR001647">
    <property type="entry name" value="HTH_TetR"/>
</dbReference>
<keyword evidence="1" id="KW-0805">Transcription regulation</keyword>
<feature type="DNA-binding region" description="H-T-H motif" evidence="4">
    <location>
        <begin position="260"/>
        <end position="279"/>
    </location>
</feature>
<organism evidence="7 8">
    <name type="scientific">Pseudooceanicola nitratireducens</name>
    <dbReference type="NCBI Taxonomy" id="517719"/>
    <lineage>
        <taxon>Bacteria</taxon>
        <taxon>Pseudomonadati</taxon>
        <taxon>Pseudomonadota</taxon>
        <taxon>Alphaproteobacteria</taxon>
        <taxon>Rhodobacterales</taxon>
        <taxon>Paracoccaceae</taxon>
        <taxon>Pseudooceanicola</taxon>
    </lineage>
</organism>
<evidence type="ECO:0000313" key="7">
    <source>
        <dbReference type="EMBL" id="SFC60466.1"/>
    </source>
</evidence>
<evidence type="ECO:0000256" key="1">
    <source>
        <dbReference type="ARBA" id="ARBA00023015"/>
    </source>
</evidence>
<dbReference type="InterPro" id="IPR009057">
    <property type="entry name" value="Homeodomain-like_sf"/>
</dbReference>
<dbReference type="STRING" id="517719.SAMN05421762_1505"/>
<evidence type="ECO:0000256" key="3">
    <source>
        <dbReference type="ARBA" id="ARBA00023163"/>
    </source>
</evidence>
<dbReference type="PANTHER" id="PTHR47506">
    <property type="entry name" value="TRANSCRIPTIONAL REGULATORY PROTEIN"/>
    <property type="match status" value="1"/>
</dbReference>
<keyword evidence="3" id="KW-0804">Transcription</keyword>
<sequence length="424" mass="47363">MDQPTTPADDPAEQTPAPPAGANETSDRFRAKRDRILDAAAQIINDRGLRGLTFVSVADLVEMNTTSITYYFKRKELLAAATLERTISHIGAMTAIAAQETDVDARISRLLWLVLEQYGEEQKGTRRPLARLSDMRSLEDPLKTQLFDHYMQVFRQLVALFDGGDTPEGRALNWARTHILLETLHWCRVWIGKYSTSDHPRVHARMMELYRNGYAPEGASWSPAPLTVPGSDSDEGEINHETYLRAATITMNERGYRGASVTRIAAHLNLSKGSFYHHLAGKDDLVTDCFDRSYTRISLTQRAAMDMRGSWFDRLSSVTAALTDVQFAAAFPLLRITALMALPGDLRGPILQRSDRITQRFAGMMIDGISEGSIRAIDPLIASHCLIAGLNAAYDFRHWADRRTDRATAVRLYNSVLAFGMIDG</sequence>
<dbReference type="PROSITE" id="PS50977">
    <property type="entry name" value="HTH_TETR_2"/>
    <property type="match status" value="2"/>
</dbReference>
<dbReference type="InterPro" id="IPR036271">
    <property type="entry name" value="Tet_transcr_reg_TetR-rel_C_sf"/>
</dbReference>
<feature type="domain" description="HTH tetR-type" evidence="6">
    <location>
        <begin position="30"/>
        <end position="90"/>
    </location>
</feature>
<name>A0A1I1KHY3_9RHOB</name>
<dbReference type="GO" id="GO:0003677">
    <property type="term" value="F:DNA binding"/>
    <property type="evidence" value="ECO:0007669"/>
    <property type="project" value="UniProtKB-UniRule"/>
</dbReference>
<feature type="domain" description="HTH tetR-type" evidence="6">
    <location>
        <begin position="237"/>
        <end position="297"/>
    </location>
</feature>
<dbReference type="OrthoDB" id="9811084at2"/>
<evidence type="ECO:0000256" key="2">
    <source>
        <dbReference type="ARBA" id="ARBA00023125"/>
    </source>
</evidence>
<feature type="DNA-binding region" description="H-T-H motif" evidence="4">
    <location>
        <begin position="53"/>
        <end position="72"/>
    </location>
</feature>
<dbReference type="RefSeq" id="WP_093452061.1">
    <property type="nucleotide sequence ID" value="NZ_FNZG01000003.1"/>
</dbReference>
<dbReference type="Pfam" id="PF00440">
    <property type="entry name" value="TetR_N"/>
    <property type="match status" value="2"/>
</dbReference>
<dbReference type="EMBL" id="FOLX01000001">
    <property type="protein sequence ID" value="SFC60466.1"/>
    <property type="molecule type" value="Genomic_DNA"/>
</dbReference>
<dbReference type="Gene3D" id="1.10.10.60">
    <property type="entry name" value="Homeodomain-like"/>
    <property type="match status" value="1"/>
</dbReference>
<evidence type="ECO:0000256" key="4">
    <source>
        <dbReference type="PROSITE-ProRule" id="PRU00335"/>
    </source>
</evidence>
<gene>
    <name evidence="7" type="ORF">SAMN05421762_1505</name>
</gene>
<dbReference type="SUPFAM" id="SSF48498">
    <property type="entry name" value="Tetracyclin repressor-like, C-terminal domain"/>
    <property type="match status" value="1"/>
</dbReference>
<dbReference type="PANTHER" id="PTHR47506:SF1">
    <property type="entry name" value="HTH-TYPE TRANSCRIPTIONAL REGULATOR YJDC"/>
    <property type="match status" value="1"/>
</dbReference>
<dbReference type="Gene3D" id="1.10.357.10">
    <property type="entry name" value="Tetracycline Repressor, domain 2"/>
    <property type="match status" value="2"/>
</dbReference>